<proteinExistence type="predicted"/>
<feature type="region of interest" description="Disordered" evidence="1">
    <location>
        <begin position="58"/>
        <end position="83"/>
    </location>
</feature>
<name>A0ABQ9GGE2_9NEOP</name>
<evidence type="ECO:0000256" key="1">
    <source>
        <dbReference type="SAM" id="MobiDB-lite"/>
    </source>
</evidence>
<sequence length="1000" mass="112566">MRLRNNIANSERCFHHAAVKTAVAEDVFREQQHSPVSLFPTGNCLHLADTLFRDGFGERKQRATKKKKKKTATRRVKSAKLSEHHNDVNSCSAEYGSMCANGNSNKRHFSRWNKYNRGNAENESNGSRMERLSDAGADRHLLLISITVPYNRRVRQPLAQGFRHVAYRPRLAAACILSRGPLLWLQLIAHRRYRQFAINWVLRKPLKHSPSTRRIAFDSRRCYSTEYCTWVSRRCSAGFLEDLPLYPPLHSGVAAHSDRYTFISTQDTGARNPDAKPHILLHSSEQGSIPDLATPVFSQVGIVPDDASDWRFNSHQTFQQLTEHKMNRSGRTVFGRAGIYVDTDIYVDTEIYDDTEIKRRGGSLMWQCPFAYSPRKSLEVGLVYDWPPRATICSLLAGLSADEQVTLCRLADGSLDILLAIVLACAARDRRTSICFASVLSNTLRHISPAIPENACCWPAVLNDALTSHSAILSTLEPQMFVHWLLLHRVANVTPHLAVRFVLTPTVNTCDSLTNTWRLITINTLRSADIYKTVSEDKLEMLGNESAPFHTFLYPLSMNYETDSSRSSHRRKGKAARASSDLTRTLQLSALVTDDQPIMNVVEHSSSFAVIMMEDMMDTGRCDYTTSSQRLLFVTTQQAVKDCAMIAREANASFNTAGQQQTFSGIAGEIRRRVFDNTEAKQMLVRRSRAAHANTIASNMSRLPSANRHKVTCSPADRPANREHIVARGGQSHTRPTSRDSRGQSAIGHRHIKEPQRRLISVSSQTPTQLNTDIWNEQHQPSASAYRRHFGMLRCPREKYKELMAAYVMIAGITYLPLQGSGKWFVGTQEPRSWPVQRTGIAKVFSWGLQIFPIGWRAGLRVIYQALFGERCFDILLASDAIFLHLRPELAVRETKNSLSFPGCGGGTVAERLARSPPTTANRVQYPAVSPDFRKWESRLTVPLVGGFSRGSPEMPEKPDELMQTTSQAMPRDILELVITYEVGLLKYLFKLLHNGDALT</sequence>
<feature type="region of interest" description="Disordered" evidence="1">
    <location>
        <begin position="726"/>
        <end position="754"/>
    </location>
</feature>
<reference evidence="2 3" key="1">
    <citation type="submission" date="2023-02" db="EMBL/GenBank/DDBJ databases">
        <title>LHISI_Scaffold_Assembly.</title>
        <authorList>
            <person name="Stuart O.P."/>
            <person name="Cleave R."/>
            <person name="Magrath M.J.L."/>
            <person name="Mikheyev A.S."/>
        </authorList>
    </citation>
    <scope>NUCLEOTIDE SEQUENCE [LARGE SCALE GENOMIC DNA]</scope>
    <source>
        <strain evidence="2">Daus_M_001</strain>
        <tissue evidence="2">Leg muscle</tissue>
    </source>
</reference>
<evidence type="ECO:0000313" key="3">
    <source>
        <dbReference type="Proteomes" id="UP001159363"/>
    </source>
</evidence>
<evidence type="ECO:0000313" key="2">
    <source>
        <dbReference type="EMBL" id="KAJ8870571.1"/>
    </source>
</evidence>
<organism evidence="2 3">
    <name type="scientific">Dryococelus australis</name>
    <dbReference type="NCBI Taxonomy" id="614101"/>
    <lineage>
        <taxon>Eukaryota</taxon>
        <taxon>Metazoa</taxon>
        <taxon>Ecdysozoa</taxon>
        <taxon>Arthropoda</taxon>
        <taxon>Hexapoda</taxon>
        <taxon>Insecta</taxon>
        <taxon>Pterygota</taxon>
        <taxon>Neoptera</taxon>
        <taxon>Polyneoptera</taxon>
        <taxon>Phasmatodea</taxon>
        <taxon>Verophasmatodea</taxon>
        <taxon>Anareolatae</taxon>
        <taxon>Phasmatidae</taxon>
        <taxon>Eurycanthinae</taxon>
        <taxon>Dryococelus</taxon>
    </lineage>
</organism>
<feature type="compositionally biased region" description="Basic residues" evidence="1">
    <location>
        <begin position="62"/>
        <end position="78"/>
    </location>
</feature>
<protein>
    <submittedName>
        <fullName evidence="2">Uncharacterized protein</fullName>
    </submittedName>
</protein>
<keyword evidence="3" id="KW-1185">Reference proteome</keyword>
<accession>A0ABQ9GGE2</accession>
<gene>
    <name evidence="2" type="ORF">PR048_029594</name>
</gene>
<dbReference type="Proteomes" id="UP001159363">
    <property type="component" value="Chromosome 12"/>
</dbReference>
<comment type="caution">
    <text evidence="2">The sequence shown here is derived from an EMBL/GenBank/DDBJ whole genome shotgun (WGS) entry which is preliminary data.</text>
</comment>
<dbReference type="EMBL" id="JARBHB010000013">
    <property type="protein sequence ID" value="KAJ8870571.1"/>
    <property type="molecule type" value="Genomic_DNA"/>
</dbReference>